<dbReference type="EMBL" id="UINC01211476">
    <property type="protein sequence ID" value="SVE35385.1"/>
    <property type="molecule type" value="Genomic_DNA"/>
</dbReference>
<evidence type="ECO:0000313" key="1">
    <source>
        <dbReference type="EMBL" id="SVE35385.1"/>
    </source>
</evidence>
<reference evidence="1" key="1">
    <citation type="submission" date="2018-05" db="EMBL/GenBank/DDBJ databases">
        <authorList>
            <person name="Lanie J.A."/>
            <person name="Ng W.-L."/>
            <person name="Kazmierczak K.M."/>
            <person name="Andrzejewski T.M."/>
            <person name="Davidsen T.M."/>
            <person name="Wayne K.J."/>
            <person name="Tettelin H."/>
            <person name="Glass J.I."/>
            <person name="Rusch D."/>
            <person name="Podicherti R."/>
            <person name="Tsui H.-C.T."/>
            <person name="Winkler M.E."/>
        </authorList>
    </citation>
    <scope>NUCLEOTIDE SEQUENCE</scope>
</reference>
<name>A0A383CU46_9ZZZZ</name>
<organism evidence="1">
    <name type="scientific">marine metagenome</name>
    <dbReference type="NCBI Taxonomy" id="408172"/>
    <lineage>
        <taxon>unclassified sequences</taxon>
        <taxon>metagenomes</taxon>
        <taxon>ecological metagenomes</taxon>
    </lineage>
</organism>
<proteinExistence type="predicted"/>
<sequence>MSIPLPSMRGQKVIITGGLGFIGS</sequence>
<dbReference type="AlphaFoldDB" id="A0A383CU46"/>
<feature type="non-terminal residue" evidence="1">
    <location>
        <position position="24"/>
    </location>
</feature>
<gene>
    <name evidence="1" type="ORF">METZ01_LOCUS488239</name>
</gene>
<accession>A0A383CU46</accession>
<protein>
    <submittedName>
        <fullName evidence="1">Uncharacterized protein</fullName>
    </submittedName>
</protein>